<evidence type="ECO:0000313" key="1">
    <source>
        <dbReference type="EMBL" id="KAA6320347.1"/>
    </source>
</evidence>
<protein>
    <submittedName>
        <fullName evidence="1">Uncharacterized protein</fullName>
    </submittedName>
</protein>
<name>A0A5J4QF18_9ZZZZ</name>
<comment type="caution">
    <text evidence="1">The sequence shown here is derived from an EMBL/GenBank/DDBJ whole genome shotgun (WGS) entry which is preliminary data.</text>
</comment>
<feature type="non-terminal residue" evidence="1">
    <location>
        <position position="36"/>
    </location>
</feature>
<gene>
    <name evidence="1" type="ORF">EZS27_029871</name>
</gene>
<organism evidence="1">
    <name type="scientific">termite gut metagenome</name>
    <dbReference type="NCBI Taxonomy" id="433724"/>
    <lineage>
        <taxon>unclassified sequences</taxon>
        <taxon>metagenomes</taxon>
        <taxon>organismal metagenomes</taxon>
    </lineage>
</organism>
<dbReference type="AlphaFoldDB" id="A0A5J4QF18"/>
<accession>A0A5J4QF18</accession>
<dbReference type="EMBL" id="SNRY01003617">
    <property type="protein sequence ID" value="KAA6320347.1"/>
    <property type="molecule type" value="Genomic_DNA"/>
</dbReference>
<sequence>MEYQEVLLLAKSLSKEEQLQLIESLSPQGQEEDTGA</sequence>
<reference evidence="1" key="1">
    <citation type="submission" date="2019-03" db="EMBL/GenBank/DDBJ databases">
        <title>Single cell metagenomics reveals metabolic interactions within the superorganism composed of flagellate Streblomastix strix and complex community of Bacteroidetes bacteria on its surface.</title>
        <authorList>
            <person name="Treitli S.C."/>
            <person name="Kolisko M."/>
            <person name="Husnik F."/>
            <person name="Keeling P."/>
            <person name="Hampl V."/>
        </authorList>
    </citation>
    <scope>NUCLEOTIDE SEQUENCE</scope>
    <source>
        <strain evidence="1">STM</strain>
    </source>
</reference>
<proteinExistence type="predicted"/>